<accession>A0A8R1UNE1</accession>
<feature type="compositionally biased region" description="Gly residues" evidence="1">
    <location>
        <begin position="32"/>
        <end position="42"/>
    </location>
</feature>
<feature type="compositionally biased region" description="Basic and acidic residues" evidence="1">
    <location>
        <begin position="43"/>
        <end position="57"/>
    </location>
</feature>
<accession>A0A2A6CI98</accession>
<proteinExistence type="predicted"/>
<evidence type="ECO:0000313" key="3">
    <source>
        <dbReference type="Proteomes" id="UP000005239"/>
    </source>
</evidence>
<feature type="region of interest" description="Disordered" evidence="1">
    <location>
        <begin position="1"/>
        <end position="57"/>
    </location>
</feature>
<organism evidence="2 3">
    <name type="scientific">Pristionchus pacificus</name>
    <name type="common">Parasitic nematode worm</name>
    <dbReference type="NCBI Taxonomy" id="54126"/>
    <lineage>
        <taxon>Eukaryota</taxon>
        <taxon>Metazoa</taxon>
        <taxon>Ecdysozoa</taxon>
        <taxon>Nematoda</taxon>
        <taxon>Chromadorea</taxon>
        <taxon>Rhabditida</taxon>
        <taxon>Rhabditina</taxon>
        <taxon>Diplogasteromorpha</taxon>
        <taxon>Diplogasteroidea</taxon>
        <taxon>Neodiplogasteridae</taxon>
        <taxon>Pristionchus</taxon>
    </lineage>
</organism>
<sequence length="121" mass="13550">MCFPSKRDHHPKERRRKKDGQHYNEQPLPPGVHGGQPGGPGDSGKEREEDPTVAEDRHCSEFVIANVLCTGSHARVRSGAVFLAATALHRRSAHVRRNVDRTTHPKHLTTTHSLNFYQSSN</sequence>
<evidence type="ECO:0000313" key="2">
    <source>
        <dbReference type="EnsemblMetazoa" id="PPA32113.1"/>
    </source>
</evidence>
<reference evidence="2" key="2">
    <citation type="submission" date="2022-06" db="UniProtKB">
        <authorList>
            <consortium name="EnsemblMetazoa"/>
        </authorList>
    </citation>
    <scope>IDENTIFICATION</scope>
    <source>
        <strain evidence="2">PS312</strain>
    </source>
</reference>
<protein>
    <submittedName>
        <fullName evidence="2">Uncharacterized protein</fullName>
    </submittedName>
</protein>
<dbReference type="Proteomes" id="UP000005239">
    <property type="component" value="Unassembled WGS sequence"/>
</dbReference>
<evidence type="ECO:0000256" key="1">
    <source>
        <dbReference type="SAM" id="MobiDB-lite"/>
    </source>
</evidence>
<reference evidence="3" key="1">
    <citation type="journal article" date="2008" name="Nat. Genet.">
        <title>The Pristionchus pacificus genome provides a unique perspective on nematode lifestyle and parasitism.</title>
        <authorList>
            <person name="Dieterich C."/>
            <person name="Clifton S.W."/>
            <person name="Schuster L.N."/>
            <person name="Chinwalla A."/>
            <person name="Delehaunty K."/>
            <person name="Dinkelacker I."/>
            <person name="Fulton L."/>
            <person name="Fulton R."/>
            <person name="Godfrey J."/>
            <person name="Minx P."/>
            <person name="Mitreva M."/>
            <person name="Roeseler W."/>
            <person name="Tian H."/>
            <person name="Witte H."/>
            <person name="Yang S.P."/>
            <person name="Wilson R.K."/>
            <person name="Sommer R.J."/>
        </authorList>
    </citation>
    <scope>NUCLEOTIDE SEQUENCE [LARGE SCALE GENOMIC DNA]</scope>
    <source>
        <strain evidence="3">PS312</strain>
    </source>
</reference>
<keyword evidence="3" id="KW-1185">Reference proteome</keyword>
<dbReference type="EnsemblMetazoa" id="PPA32113.1">
    <property type="protein sequence ID" value="PPA32113.1"/>
    <property type="gene ID" value="WBGene00204976"/>
</dbReference>
<gene>
    <name evidence="2" type="primary">WBGene00204976</name>
</gene>
<feature type="compositionally biased region" description="Basic residues" evidence="1">
    <location>
        <begin position="7"/>
        <end position="19"/>
    </location>
</feature>
<dbReference type="AlphaFoldDB" id="A0A2A6CI98"/>
<name>A0A2A6CI98_PRIPA</name>